<feature type="compositionally biased region" description="Polar residues" evidence="1">
    <location>
        <begin position="301"/>
        <end position="316"/>
    </location>
</feature>
<dbReference type="EMBL" id="CAJNJA010006545">
    <property type="protein sequence ID" value="CAE7211775.1"/>
    <property type="molecule type" value="Genomic_DNA"/>
</dbReference>
<feature type="compositionally biased region" description="Basic and acidic residues" evidence="1">
    <location>
        <begin position="273"/>
        <end position="295"/>
    </location>
</feature>
<dbReference type="Proteomes" id="UP000601435">
    <property type="component" value="Unassembled WGS sequence"/>
</dbReference>
<organism evidence="2 3">
    <name type="scientific">Symbiodinium necroappetens</name>
    <dbReference type="NCBI Taxonomy" id="1628268"/>
    <lineage>
        <taxon>Eukaryota</taxon>
        <taxon>Sar</taxon>
        <taxon>Alveolata</taxon>
        <taxon>Dinophyceae</taxon>
        <taxon>Suessiales</taxon>
        <taxon>Symbiodiniaceae</taxon>
        <taxon>Symbiodinium</taxon>
    </lineage>
</organism>
<feature type="region of interest" description="Disordered" evidence="1">
    <location>
        <begin position="557"/>
        <end position="585"/>
    </location>
</feature>
<feature type="region of interest" description="Disordered" evidence="1">
    <location>
        <begin position="267"/>
        <end position="466"/>
    </location>
</feature>
<keyword evidence="3" id="KW-1185">Reference proteome</keyword>
<accession>A0A812JML3</accession>
<gene>
    <name evidence="2" type="primary">SPBC119.03</name>
    <name evidence="2" type="ORF">SNEC2469_LOCUS2190</name>
</gene>
<comment type="caution">
    <text evidence="2">The sequence shown here is derived from an EMBL/GenBank/DDBJ whole genome shotgun (WGS) entry which is preliminary data.</text>
</comment>
<feature type="compositionally biased region" description="Low complexity" evidence="1">
    <location>
        <begin position="328"/>
        <end position="341"/>
    </location>
</feature>
<dbReference type="InterPro" id="IPR038765">
    <property type="entry name" value="Papain-like_cys_pep_sf"/>
</dbReference>
<sequence length="871" mass="94582">MDGSRSDHFLVTHVGATSGPQSFWPRQVKQFRREGKQRRRQVLLDQLSQAQQAANSFSQGKLYRVIRQMAKAKREKVQIRSETGALMTVKEEFREIAGHCRQVFGQGAPKQRRALSEPLQLEVNEVKLAITQLQARKGVPRSSFPTTIWKACAGSLAERLCRVANSHWGQCDLWVPGEWADCELLMIPKPGKGREVLDLGLPGKPLLIPKVQQMTLKVAAMNRQRLQKILHSSRVLSVRHRLRLNMAMEDVASVAQQEMLDIFPASAGHSKQGRREEDKDTEQPAKFSKQREKGGQGKGQWNRSWGSGGLVQSQGPTVLGNRGGGHGACQAAGQSGSQAGGRQREASSGKRVYPIFRHRSTRHFADAPGSLPELEGQEGGGKSNDIPPSGPAALRAPGASDEATECAGGRDGSGSGHQAWLAEGRRGGPGPGLDFHEVGSGNPDPTGVGGDSHEALQASGPCGSATPGVSAGKRLAALSLDQAHVRHLSVPSASLSDELGDSLHRRGPGLRCVVGPDRVLGATNDWASPPQGTPGQAAASEGVDYHLPELQHMRLEEEGGAHPEASSSSWERGGQGSVIEEPPRRAPTPRVWLCTEDAYACLPTAVLSNTSNVCYMNAAAHCIYWSGICGPNPSQAYGTASGCLRLLRSSKPQLLHRTLSWRNLLRDWAEVTIQHDAAEFFAYLVARAVPVAWDGEWQSRELRRAVVHVLDRGSTFQPVLVPLAGDSLQSCWDSWERQAAIHALWRSGGLLLMQLGRYREAGTSVLKDTRTISVQPGQTVAVPFFDHEEGTMQCSMQPFRVLFVIYHLGNTLTSGHYKAALSTPPSLTGTSQWKFLVCDDNRPPQRASATDLQEIQHNVYLVGLLKLSVSN</sequence>
<reference evidence="2" key="1">
    <citation type="submission" date="2021-02" db="EMBL/GenBank/DDBJ databases">
        <authorList>
            <person name="Dougan E. K."/>
            <person name="Rhodes N."/>
            <person name="Thang M."/>
            <person name="Chan C."/>
        </authorList>
    </citation>
    <scope>NUCLEOTIDE SEQUENCE</scope>
</reference>
<name>A0A812JML3_9DINO</name>
<dbReference type="SUPFAM" id="SSF54001">
    <property type="entry name" value="Cysteine proteinases"/>
    <property type="match status" value="1"/>
</dbReference>
<evidence type="ECO:0000313" key="3">
    <source>
        <dbReference type="Proteomes" id="UP000601435"/>
    </source>
</evidence>
<evidence type="ECO:0000313" key="2">
    <source>
        <dbReference type="EMBL" id="CAE7211775.1"/>
    </source>
</evidence>
<dbReference type="AlphaFoldDB" id="A0A812JML3"/>
<evidence type="ECO:0000256" key="1">
    <source>
        <dbReference type="SAM" id="MobiDB-lite"/>
    </source>
</evidence>
<dbReference type="OrthoDB" id="481916at2759"/>
<protein>
    <submittedName>
        <fullName evidence="2">SPBC119.03 protein</fullName>
    </submittedName>
</protein>
<proteinExistence type="predicted"/>